<evidence type="ECO:0000259" key="1">
    <source>
        <dbReference type="Pfam" id="PF01926"/>
    </source>
</evidence>
<dbReference type="Gene3D" id="3.40.50.11410">
    <property type="match status" value="1"/>
</dbReference>
<dbReference type="Gene3D" id="3.40.50.300">
    <property type="entry name" value="P-loop containing nucleotide triphosphate hydrolases"/>
    <property type="match status" value="1"/>
</dbReference>
<proteinExistence type="predicted"/>
<dbReference type="Pfam" id="PF18128">
    <property type="entry name" value="HydF_dimer"/>
    <property type="match status" value="1"/>
</dbReference>
<dbReference type="InterPro" id="IPR040644">
    <property type="entry name" value="HydF_tetramer"/>
</dbReference>
<sequence>MSNKAPRGIRLVITLAGQRNAGKSSLVNAITDQKIAIVSDMPGTTTDPVAKHYELLPLGPVTFYDTAGLDDSGELGELRIKATRKVLWRSDVAIVVVGEAGLTPHELKIIEDIIELDIPFIIAFNKSDIREPSAEDRAYCQKKGFRFLTTSAKDETNIDEIKQAIIDIAPPEMKRDPVLAGDLFKKGEWVVCVVPIDLSAPKGRLILPQVQILREILDGDALALTTKESELEEALSGLNHKPALVITDSQVVHNVAKVVPTDVPLTTFSTLFARYKGDLPTLVHGAKAIDTLSEGDTILIGEACSHHPVEDDIGRIKIPHWVTQYTGKNLNFETYSGHDFPEDLERFKLAIHCGACMLNRTEMLRRMNECSRRGVPVTNYGVAISKVQGVLERILTPFAL</sequence>
<dbReference type="PRINTS" id="PR00449">
    <property type="entry name" value="RASTRNSFRMNG"/>
</dbReference>
<feature type="domain" description="Hydrogen maturase F dimerization" evidence="2">
    <location>
        <begin position="179"/>
        <end position="277"/>
    </location>
</feature>
<accession>A0ABN6SA75</accession>
<dbReference type="InterPro" id="IPR005225">
    <property type="entry name" value="Small_GTP-bd"/>
</dbReference>
<dbReference type="PANTHER" id="PTHR42714">
    <property type="entry name" value="TRNA MODIFICATION GTPASE GTPBP3"/>
    <property type="match status" value="1"/>
</dbReference>
<dbReference type="EMBL" id="AP026709">
    <property type="protein sequence ID" value="BDQ38721.1"/>
    <property type="molecule type" value="Genomic_DNA"/>
</dbReference>
<dbReference type="InterPro" id="IPR023873">
    <property type="entry name" value="FeFe-hyd_GTPase_HydF"/>
</dbReference>
<name>A0ABN6SA75_9BACT</name>
<evidence type="ECO:0000259" key="2">
    <source>
        <dbReference type="Pfam" id="PF18128"/>
    </source>
</evidence>
<dbReference type="InterPro" id="IPR041606">
    <property type="entry name" value="HydF_dimer"/>
</dbReference>
<dbReference type="SUPFAM" id="SSF52540">
    <property type="entry name" value="P-loop containing nucleoside triphosphate hydrolases"/>
    <property type="match status" value="1"/>
</dbReference>
<evidence type="ECO:0000259" key="3">
    <source>
        <dbReference type="Pfam" id="PF18133"/>
    </source>
</evidence>
<dbReference type="Pfam" id="PF18133">
    <property type="entry name" value="HydF_tetramer"/>
    <property type="match status" value="1"/>
</dbReference>
<dbReference type="Gene3D" id="3.40.50.11420">
    <property type="match status" value="1"/>
</dbReference>
<gene>
    <name evidence="4" type="primary">hydF</name>
    <name evidence="4" type="ORF">SYK_30810</name>
</gene>
<dbReference type="NCBIfam" id="TIGR03918">
    <property type="entry name" value="GTP_HydF"/>
    <property type="match status" value="1"/>
</dbReference>
<feature type="domain" description="Hydrogen maturase F tetramerization" evidence="3">
    <location>
        <begin position="281"/>
        <end position="397"/>
    </location>
</feature>
<dbReference type="NCBIfam" id="TIGR00231">
    <property type="entry name" value="small_GTP"/>
    <property type="match status" value="1"/>
</dbReference>
<feature type="domain" description="G" evidence="1">
    <location>
        <begin position="13"/>
        <end position="126"/>
    </location>
</feature>
<reference evidence="4 5" key="1">
    <citation type="submission" date="2022-08" db="EMBL/GenBank/DDBJ databases">
        <title>Genome Sequence of the sulphate-reducing bacterium, Pseudodesulfovibrio sp. SYK.</title>
        <authorList>
            <person name="Kondo R."/>
            <person name="Kataoka T."/>
        </authorList>
    </citation>
    <scope>NUCLEOTIDE SEQUENCE [LARGE SCALE GENOMIC DNA]</scope>
    <source>
        <strain evidence="4 5">SYK</strain>
    </source>
</reference>
<dbReference type="Pfam" id="PF01926">
    <property type="entry name" value="MMR_HSR1"/>
    <property type="match status" value="1"/>
</dbReference>
<dbReference type="PANTHER" id="PTHR42714:SF6">
    <property type="entry name" value="TRANSLATION INITIATION FACTOR IF-2"/>
    <property type="match status" value="1"/>
</dbReference>
<dbReference type="CDD" id="cd00880">
    <property type="entry name" value="Era_like"/>
    <property type="match status" value="1"/>
</dbReference>
<dbReference type="RefSeq" id="WP_281761214.1">
    <property type="nucleotide sequence ID" value="NZ_AP026709.1"/>
</dbReference>
<dbReference type="InterPro" id="IPR027417">
    <property type="entry name" value="P-loop_NTPase"/>
</dbReference>
<dbReference type="InterPro" id="IPR006073">
    <property type="entry name" value="GTP-bd"/>
</dbReference>
<protein>
    <submittedName>
        <fullName evidence="4">[FeFe] hydrogenase H-cluster maturation GTPase HydF</fullName>
    </submittedName>
</protein>
<keyword evidence="5" id="KW-1185">Reference proteome</keyword>
<organism evidence="4 5">
    <name type="scientific">Pseudodesulfovibrio nedwellii</name>
    <dbReference type="NCBI Taxonomy" id="2973072"/>
    <lineage>
        <taxon>Bacteria</taxon>
        <taxon>Pseudomonadati</taxon>
        <taxon>Thermodesulfobacteriota</taxon>
        <taxon>Desulfovibrionia</taxon>
        <taxon>Desulfovibrionales</taxon>
        <taxon>Desulfovibrionaceae</taxon>
    </lineage>
</organism>
<evidence type="ECO:0000313" key="4">
    <source>
        <dbReference type="EMBL" id="BDQ38721.1"/>
    </source>
</evidence>
<dbReference type="Proteomes" id="UP001317742">
    <property type="component" value="Chromosome"/>
</dbReference>
<evidence type="ECO:0000313" key="5">
    <source>
        <dbReference type="Proteomes" id="UP001317742"/>
    </source>
</evidence>